<reference evidence="2" key="1">
    <citation type="submission" date="2025-08" db="UniProtKB">
        <authorList>
            <consortium name="RefSeq"/>
        </authorList>
    </citation>
    <scope>IDENTIFICATION</scope>
</reference>
<keyword evidence="1" id="KW-1185">Reference proteome</keyword>
<sequence length="213" mass="24421">MLWRPVEFQNIVVCLGSFHMVKIFLGCIGKYLRDSGAESIWIENGIFGPNVTQAVLGGSHYVRSLAGMTLLSETMERLQWEAFFDELGIAKYQGPLGILREMKASVSEKDRLESQQLLADFATSSGILFDDFEEFKRQKSERSETFRYWATFIDMVNLAKDLVRADREGNWQLHLETVEAILPYFATFDSTNYLCWSSLYLADMQSLPETSYS</sequence>
<dbReference type="Proteomes" id="UP000695022">
    <property type="component" value="Unplaced"/>
</dbReference>
<evidence type="ECO:0000313" key="1">
    <source>
        <dbReference type="Proteomes" id="UP000695022"/>
    </source>
</evidence>
<organism evidence="1 2">
    <name type="scientific">Priapulus caudatus</name>
    <name type="common">Priapulid worm</name>
    <dbReference type="NCBI Taxonomy" id="37621"/>
    <lineage>
        <taxon>Eukaryota</taxon>
        <taxon>Metazoa</taxon>
        <taxon>Ecdysozoa</taxon>
        <taxon>Scalidophora</taxon>
        <taxon>Priapulida</taxon>
        <taxon>Priapulimorpha</taxon>
        <taxon>Priapulimorphida</taxon>
        <taxon>Priapulidae</taxon>
        <taxon>Priapulus</taxon>
    </lineage>
</organism>
<protein>
    <submittedName>
        <fullName evidence="2">Uncharacterized protein LOC106818508</fullName>
    </submittedName>
</protein>
<accession>A0ABM1F2L9</accession>
<dbReference type="PANTHER" id="PTHR47018">
    <property type="entry name" value="CXC DOMAIN-CONTAINING PROTEIN-RELATED"/>
    <property type="match status" value="1"/>
</dbReference>
<dbReference type="PANTHER" id="PTHR47018:SF3">
    <property type="entry name" value="MYCBP-ASSOCIATED PROTEIN"/>
    <property type="match status" value="1"/>
</dbReference>
<dbReference type="RefSeq" id="XP_014678690.1">
    <property type="nucleotide sequence ID" value="XM_014823204.1"/>
</dbReference>
<proteinExistence type="predicted"/>
<gene>
    <name evidence="2" type="primary">LOC106818508</name>
</gene>
<dbReference type="GeneID" id="106818508"/>
<evidence type="ECO:0000313" key="2">
    <source>
        <dbReference type="RefSeq" id="XP_014678690.1"/>
    </source>
</evidence>
<name>A0ABM1F2L9_PRICU</name>